<dbReference type="GO" id="GO:0030288">
    <property type="term" value="C:outer membrane-bounded periplasmic space"/>
    <property type="evidence" value="ECO:0007669"/>
    <property type="project" value="TreeGrafter"/>
</dbReference>
<dbReference type="PROSITE" id="PS51272">
    <property type="entry name" value="SLH"/>
    <property type="match status" value="3"/>
</dbReference>
<dbReference type="AlphaFoldDB" id="A0A366JSL9"/>
<keyword evidence="1" id="KW-0732">Signal</keyword>
<evidence type="ECO:0000313" key="7">
    <source>
        <dbReference type="Proteomes" id="UP000252731"/>
    </source>
</evidence>
<dbReference type="InterPro" id="IPR003646">
    <property type="entry name" value="SH3-like_bac-type"/>
</dbReference>
<dbReference type="PANTHER" id="PTHR30404">
    <property type="entry name" value="N-ACETYLMURAMOYL-L-ALANINE AMIDASE"/>
    <property type="match status" value="1"/>
</dbReference>
<keyword evidence="7" id="KW-1185">Reference proteome</keyword>
<accession>A0A366JSL9</accession>
<dbReference type="InterPro" id="IPR050695">
    <property type="entry name" value="N-acetylmuramoyl_amidase_3"/>
</dbReference>
<feature type="domain" description="SH3b" evidence="5">
    <location>
        <begin position="237"/>
        <end position="299"/>
    </location>
</feature>
<reference evidence="6 7" key="1">
    <citation type="submission" date="2018-06" db="EMBL/GenBank/DDBJ databases">
        <title>Freshwater and sediment microbial communities from various areas in North America, analyzing microbe dynamics in response to fracking.</title>
        <authorList>
            <person name="Lamendella R."/>
        </authorList>
    </citation>
    <scope>NUCLEOTIDE SEQUENCE [LARGE SCALE GENOMIC DNA]</scope>
    <source>
        <strain evidence="6 7">14_TX</strain>
    </source>
</reference>
<name>A0A366JSL9_CYTFI</name>
<evidence type="ECO:0000313" key="6">
    <source>
        <dbReference type="EMBL" id="RBP91531.1"/>
    </source>
</evidence>
<dbReference type="GO" id="GO:0008745">
    <property type="term" value="F:N-acetylmuramoyl-L-alanine amidase activity"/>
    <property type="evidence" value="ECO:0007669"/>
    <property type="project" value="InterPro"/>
</dbReference>
<proteinExistence type="predicted"/>
<dbReference type="Pfam" id="PF00395">
    <property type="entry name" value="SLH"/>
    <property type="match status" value="3"/>
</dbReference>
<keyword evidence="2" id="KW-0378">Hydrolase</keyword>
<feature type="domain" description="SLH" evidence="4">
    <location>
        <begin position="52"/>
        <end position="111"/>
    </location>
</feature>
<sequence length="482" mass="52748">MKKVDKIFFALCYNMTRINKIGGKRTTMFKRLLYCFSILAVAFVFVITPNQKGLAAALKDIPAKYATEINYLIDRKVITGYPDGTFRPSVEVTREEAATMIGRALGLNGTQRAVSFSDVKKDSYASGYIQSAVDRGIITGYDDGTFRPKEKITRGEMAYLLKRAFSLSKTSNIFFSDVPTSGTQYTAINAIVTAGLANGYPDGSFKPKAPIIRSEFSLLVARGLNTSFRVTYEAKSVGNRIVTATSLNVRSGPGTQYATIGSYKQGTTIAIYQTIGDWVYSSYGSLKGYVHRDYLAIPSNKKIIAIDPGHGGSDPGAVGFGLKEKDVTLSVSLKLKKLLEQKGVQVVMTRTTDTYVSLDKRVEIGVNGNADTFVSIHANASVYDSANGTETYYSTAGTRSESSKQLATFIQNRLYKAIGTNNRGVKNADFRVIYTNPLPATLVELGFITNKTDSAKLASDTYRNKMAEAIALGIVDYYNWKN</sequence>
<dbReference type="SMART" id="SM00646">
    <property type="entry name" value="Ami_3"/>
    <property type="match status" value="1"/>
</dbReference>
<dbReference type="CDD" id="cd02696">
    <property type="entry name" value="MurNAc-LAA"/>
    <property type="match status" value="1"/>
</dbReference>
<dbReference type="Proteomes" id="UP000252731">
    <property type="component" value="Unassembled WGS sequence"/>
</dbReference>
<comment type="caution">
    <text evidence="6">The sequence shown here is derived from an EMBL/GenBank/DDBJ whole genome shotgun (WGS) entry which is preliminary data.</text>
</comment>
<protein>
    <submittedName>
        <fullName evidence="6">N-acetylmuramoyl-L-alanine amidase</fullName>
    </submittedName>
</protein>
<dbReference type="InterPro" id="IPR002508">
    <property type="entry name" value="MurNAc-LAA_cat"/>
</dbReference>
<evidence type="ECO:0000259" key="4">
    <source>
        <dbReference type="PROSITE" id="PS51272"/>
    </source>
</evidence>
<dbReference type="Pfam" id="PF08239">
    <property type="entry name" value="SH3_3"/>
    <property type="match status" value="1"/>
</dbReference>
<dbReference type="Gene3D" id="3.40.630.40">
    <property type="entry name" value="Zn-dependent exopeptidases"/>
    <property type="match status" value="1"/>
</dbReference>
<dbReference type="SMART" id="SM00287">
    <property type="entry name" value="SH3b"/>
    <property type="match status" value="1"/>
</dbReference>
<dbReference type="InterPro" id="IPR001119">
    <property type="entry name" value="SLH_dom"/>
</dbReference>
<feature type="domain" description="SLH" evidence="4">
    <location>
        <begin position="112"/>
        <end position="175"/>
    </location>
</feature>
<feature type="domain" description="SLH" evidence="4">
    <location>
        <begin position="176"/>
        <end position="234"/>
    </location>
</feature>
<evidence type="ECO:0000256" key="2">
    <source>
        <dbReference type="ARBA" id="ARBA00022801"/>
    </source>
</evidence>
<dbReference type="PROSITE" id="PS51781">
    <property type="entry name" value="SH3B"/>
    <property type="match status" value="1"/>
</dbReference>
<dbReference type="PANTHER" id="PTHR30404:SF0">
    <property type="entry name" value="N-ACETYLMURAMOYL-L-ALANINE AMIDASE AMIC"/>
    <property type="match status" value="1"/>
</dbReference>
<dbReference type="Pfam" id="PF01520">
    <property type="entry name" value="Amidase_3"/>
    <property type="match status" value="1"/>
</dbReference>
<evidence type="ECO:0000256" key="3">
    <source>
        <dbReference type="ARBA" id="ARBA00023316"/>
    </source>
</evidence>
<evidence type="ECO:0000256" key="1">
    <source>
        <dbReference type="ARBA" id="ARBA00022729"/>
    </source>
</evidence>
<dbReference type="EMBL" id="QNSF01000008">
    <property type="protein sequence ID" value="RBP91531.1"/>
    <property type="molecule type" value="Genomic_DNA"/>
</dbReference>
<gene>
    <name evidence="6" type="ORF">DFO70_108323</name>
</gene>
<organism evidence="6 7">
    <name type="scientific">Cytobacillus firmus</name>
    <name type="common">Bacillus firmus</name>
    <dbReference type="NCBI Taxonomy" id="1399"/>
    <lineage>
        <taxon>Bacteria</taxon>
        <taxon>Bacillati</taxon>
        <taxon>Bacillota</taxon>
        <taxon>Bacilli</taxon>
        <taxon>Bacillales</taxon>
        <taxon>Bacillaceae</taxon>
        <taxon>Cytobacillus</taxon>
    </lineage>
</organism>
<dbReference type="GO" id="GO:0009253">
    <property type="term" value="P:peptidoglycan catabolic process"/>
    <property type="evidence" value="ECO:0007669"/>
    <property type="project" value="InterPro"/>
</dbReference>
<dbReference type="GO" id="GO:0071555">
    <property type="term" value="P:cell wall organization"/>
    <property type="evidence" value="ECO:0007669"/>
    <property type="project" value="UniProtKB-KW"/>
</dbReference>
<dbReference type="Gene3D" id="2.30.30.40">
    <property type="entry name" value="SH3 Domains"/>
    <property type="match status" value="1"/>
</dbReference>
<evidence type="ECO:0000259" key="5">
    <source>
        <dbReference type="PROSITE" id="PS51781"/>
    </source>
</evidence>
<dbReference type="SUPFAM" id="SSF53187">
    <property type="entry name" value="Zn-dependent exopeptidases"/>
    <property type="match status" value="1"/>
</dbReference>
<keyword evidence="3" id="KW-0961">Cell wall biogenesis/degradation</keyword>